<evidence type="ECO:0000259" key="19">
    <source>
        <dbReference type="Pfam" id="PF16209"/>
    </source>
</evidence>
<dbReference type="GO" id="GO:0045332">
    <property type="term" value="P:phospholipid translocation"/>
    <property type="evidence" value="ECO:0007669"/>
    <property type="project" value="TreeGrafter"/>
</dbReference>
<evidence type="ECO:0000256" key="3">
    <source>
        <dbReference type="ARBA" id="ARBA00008109"/>
    </source>
</evidence>
<feature type="binding site" evidence="14">
    <location>
        <position position="924"/>
    </location>
    <ligand>
        <name>ATP</name>
        <dbReference type="ChEBI" id="CHEBI:30616"/>
    </ligand>
</feature>
<dbReference type="PROSITE" id="PS00154">
    <property type="entry name" value="ATPASE_E1_E2"/>
    <property type="match status" value="1"/>
</dbReference>
<feature type="binding site" evidence="14">
    <location>
        <position position="486"/>
    </location>
    <ligand>
        <name>ATP</name>
        <dbReference type="ChEBI" id="CHEBI:30616"/>
    </ligand>
</feature>
<dbReference type="FunFam" id="3.40.50.1000:FF:000203">
    <property type="entry name" value="Phospholipid-transporting ATPase"/>
    <property type="match status" value="1"/>
</dbReference>
<dbReference type="InterPro" id="IPR023298">
    <property type="entry name" value="ATPase_P-typ_TM_dom_sf"/>
</dbReference>
<feature type="transmembrane region" description="Helical" evidence="16">
    <location>
        <begin position="152"/>
        <end position="170"/>
    </location>
</feature>
<dbReference type="SUPFAM" id="SSF56784">
    <property type="entry name" value="HAD-like"/>
    <property type="match status" value="1"/>
</dbReference>
<organism evidence="21 22">
    <name type="scientific">Astrephomene gubernaculifera</name>
    <dbReference type="NCBI Taxonomy" id="47775"/>
    <lineage>
        <taxon>Eukaryota</taxon>
        <taxon>Viridiplantae</taxon>
        <taxon>Chlorophyta</taxon>
        <taxon>core chlorophytes</taxon>
        <taxon>Chlorophyceae</taxon>
        <taxon>CS clade</taxon>
        <taxon>Chlamydomonadales</taxon>
        <taxon>Astrephomenaceae</taxon>
        <taxon>Astrephomene</taxon>
    </lineage>
</organism>
<feature type="binding site" evidence="15">
    <location>
        <position position="485"/>
    </location>
    <ligand>
        <name>Mg(2+)</name>
        <dbReference type="ChEBI" id="CHEBI:18420"/>
    </ligand>
</feature>
<accession>A0AAD3HQN2</accession>
<comment type="cofactor">
    <cofactor evidence="15">
        <name>Mg(2+)</name>
        <dbReference type="ChEBI" id="CHEBI:18420"/>
    </cofactor>
</comment>
<protein>
    <recommendedName>
        <fullName evidence="16">Phospholipid-transporting ATPase</fullName>
        <ecNumber evidence="16">7.6.2.1</ecNumber>
    </recommendedName>
</protein>
<dbReference type="InterPro" id="IPR023299">
    <property type="entry name" value="ATPase_P-typ_cyto_dom_N"/>
</dbReference>
<evidence type="ECO:0000256" key="2">
    <source>
        <dbReference type="ARBA" id="ARBA00004308"/>
    </source>
</evidence>
<feature type="binding site" evidence="14">
    <location>
        <position position="925"/>
    </location>
    <ligand>
        <name>ATP</name>
        <dbReference type="ChEBI" id="CHEBI:30616"/>
    </ligand>
</feature>
<dbReference type="Pfam" id="PF16212">
    <property type="entry name" value="PhoLip_ATPase_C"/>
    <property type="match status" value="1"/>
</dbReference>
<keyword evidence="11 16" id="KW-0472">Membrane</keyword>
<reference evidence="21 22" key="1">
    <citation type="journal article" date="2021" name="Sci. Rep.">
        <title>Genome sequencing of the multicellular alga Astrephomene provides insights into convergent evolution of germ-soma differentiation.</title>
        <authorList>
            <person name="Yamashita S."/>
            <person name="Yamamoto K."/>
            <person name="Matsuzaki R."/>
            <person name="Suzuki S."/>
            <person name="Yamaguchi H."/>
            <person name="Hirooka S."/>
            <person name="Minakuchi Y."/>
            <person name="Miyagishima S."/>
            <person name="Kawachi M."/>
            <person name="Toyoda A."/>
            <person name="Nozaki H."/>
        </authorList>
    </citation>
    <scope>NUCLEOTIDE SEQUENCE [LARGE SCALE GENOMIC DNA]</scope>
    <source>
        <strain evidence="21 22">NIES-4017</strain>
    </source>
</reference>
<dbReference type="SUPFAM" id="SSF81665">
    <property type="entry name" value="Calcium ATPase, transmembrane domain M"/>
    <property type="match status" value="1"/>
</dbReference>
<dbReference type="SUPFAM" id="SSF81660">
    <property type="entry name" value="Metal cation-transporting ATPase, ATP-binding domain N"/>
    <property type="match status" value="1"/>
</dbReference>
<evidence type="ECO:0000256" key="15">
    <source>
        <dbReference type="PIRSR" id="PIRSR606539-3"/>
    </source>
</evidence>
<feature type="domain" description="P-type ATPase N-terminal" evidence="19">
    <location>
        <begin position="104"/>
        <end position="158"/>
    </location>
</feature>
<feature type="region of interest" description="Disordered" evidence="17">
    <location>
        <begin position="1231"/>
        <end position="1252"/>
    </location>
</feature>
<dbReference type="InterPro" id="IPR036412">
    <property type="entry name" value="HAD-like_sf"/>
</dbReference>
<dbReference type="InterPro" id="IPR032631">
    <property type="entry name" value="P-type_ATPase_N"/>
</dbReference>
<evidence type="ECO:0000313" key="21">
    <source>
        <dbReference type="EMBL" id="GFR50254.1"/>
    </source>
</evidence>
<evidence type="ECO:0000256" key="1">
    <source>
        <dbReference type="ARBA" id="ARBA00004141"/>
    </source>
</evidence>
<dbReference type="GO" id="GO:0140326">
    <property type="term" value="F:ATPase-coupled intramembrane lipid transporter activity"/>
    <property type="evidence" value="ECO:0007669"/>
    <property type="project" value="UniProtKB-EC"/>
</dbReference>
<keyword evidence="4 16" id="KW-0812">Transmembrane</keyword>
<dbReference type="Gene3D" id="3.40.1110.10">
    <property type="entry name" value="Calcium-transporting ATPase, cytoplasmic domain N"/>
    <property type="match status" value="1"/>
</dbReference>
<evidence type="ECO:0000256" key="9">
    <source>
        <dbReference type="ARBA" id="ARBA00022967"/>
    </source>
</evidence>
<dbReference type="InterPro" id="IPR044492">
    <property type="entry name" value="P_typ_ATPase_HD_dom"/>
</dbReference>
<comment type="catalytic activity">
    <reaction evidence="12 16">
        <text>ATP + H2O + phospholipidSide 1 = ADP + phosphate + phospholipidSide 2.</text>
        <dbReference type="EC" id="7.6.2.1"/>
    </reaction>
</comment>
<evidence type="ECO:0000256" key="10">
    <source>
        <dbReference type="ARBA" id="ARBA00022989"/>
    </source>
</evidence>
<dbReference type="InterPro" id="IPR032630">
    <property type="entry name" value="P_typ_ATPase_c"/>
</dbReference>
<feature type="compositionally biased region" description="Low complexity" evidence="17">
    <location>
        <begin position="33"/>
        <end position="48"/>
    </location>
</feature>
<dbReference type="Pfam" id="PF00122">
    <property type="entry name" value="E1-E2_ATPase"/>
    <property type="match status" value="1"/>
</dbReference>
<dbReference type="SFLD" id="SFLDS00003">
    <property type="entry name" value="Haloacid_Dehalogenase"/>
    <property type="match status" value="1"/>
</dbReference>
<dbReference type="InterPro" id="IPR001757">
    <property type="entry name" value="P_typ_ATPase"/>
</dbReference>
<dbReference type="EMBL" id="BMAR01000036">
    <property type="protein sequence ID" value="GFR50254.1"/>
    <property type="molecule type" value="Genomic_DNA"/>
</dbReference>
<dbReference type="GO" id="GO:0000287">
    <property type="term" value="F:magnesium ion binding"/>
    <property type="evidence" value="ECO:0007669"/>
    <property type="project" value="UniProtKB-UniRule"/>
</dbReference>
<feature type="transmembrane region" description="Helical" evidence="16">
    <location>
        <begin position="1096"/>
        <end position="1117"/>
    </location>
</feature>
<dbReference type="Pfam" id="PF16209">
    <property type="entry name" value="PhoLip_ATPase_N"/>
    <property type="match status" value="1"/>
</dbReference>
<dbReference type="GO" id="GO:0005524">
    <property type="term" value="F:ATP binding"/>
    <property type="evidence" value="ECO:0007669"/>
    <property type="project" value="UniProtKB-UniRule"/>
</dbReference>
<keyword evidence="8 15" id="KW-0460">Magnesium</keyword>
<feature type="region of interest" description="Disordered" evidence="17">
    <location>
        <begin position="1"/>
        <end position="48"/>
    </location>
</feature>
<feature type="binding site" evidence="15">
    <location>
        <position position="487"/>
    </location>
    <ligand>
        <name>Mg(2+)</name>
        <dbReference type="ChEBI" id="CHEBI:18420"/>
    </ligand>
</feature>
<evidence type="ECO:0000259" key="18">
    <source>
        <dbReference type="Pfam" id="PF00122"/>
    </source>
</evidence>
<feature type="binding site" evidence="15">
    <location>
        <position position="921"/>
    </location>
    <ligand>
        <name>Mg(2+)</name>
        <dbReference type="ChEBI" id="CHEBI:18420"/>
    </ligand>
</feature>
<evidence type="ECO:0000256" key="7">
    <source>
        <dbReference type="ARBA" id="ARBA00022840"/>
    </source>
</evidence>
<feature type="domain" description="P-type ATPase A" evidence="18">
    <location>
        <begin position="189"/>
        <end position="254"/>
    </location>
</feature>
<dbReference type="Proteomes" id="UP001054857">
    <property type="component" value="Unassembled WGS sequence"/>
</dbReference>
<dbReference type="NCBIfam" id="TIGR01494">
    <property type="entry name" value="ATPase_P-type"/>
    <property type="match status" value="1"/>
</dbReference>
<sequence>MEAESGRLSSTDASPGAAVQLVNTGANGAKLPSSSSAHQPGAAAAAAADQLDGGKQDAAAAAASAAAGLGEFREVHAHTVKPLVRKNILVRAAEAAFGCVRHGEFASNEVRTAKYTVLTFLPVNLFEQFMRVANLYFLITAILQLIPGLAPTSWFTTVAPLVIVLCINAIKEIVDDYYRHQSDKDVNGRTVLVLEEGGRETAVAWRDLAVGDIVKVVNDTEIPADVVFLSSSDAANICYVETANLDGETNLKLKSCFPRTAGKHMADEFQEFAQDYTVRCELPNPQLYKFDGAVVRRTDPRVTGASSAASQLPLTADQLLLRGCTLRKTDWVVGLVVYTGVESKIMMNRTPAPRKVTQLERHMNVLVLSMFLVLFGMAALMSMGEQLWQRAHAHKDWYLAFQGKYPDYFPSFKGWVLGVIRWVILLNGVIPISLYVTLEVVKVFQSKMLLDMDRQMYHSDTDTPFTCRTTNLNEDLGQVQYVLTDKTGTLTQNVMGFVWMSAGDTIYGKKSCKSLGLPTPSHIDEATPHSLALDPDLIRGLGLDVGVLGQQPPSKSNKSMRGHGAVLRAAATGPPHPELERLLLSLALCNTVVPAISEEGHFVYQASSPDEEALVTGAAFLGYRLYSRSQERVVVEVLRSGEMLEFEVLAVLEFNADRKRMSLLARCPDGRIRLFCKGADTMIMARITPTQPRTTNVRMHLEEMALSGYRTLCVAEKELSEAAYRKWEAQYQAACVAMRDRDAKVADASEAIERDMELLGATAVEDKLQDGVPEAIQAMLDAGIGVWVLTGDKVETAISIALSCRLFSEEMALVELRERDLEGAADAADEAAILRSKQEEVHMEQTRLQAVHGDSCGPMVGLVVEGGALARLLQPHHSAQLVDLCSGCRSVVCCRVSPMQKALVVKLVQRERKAIVLGIGDGANDVSMIQAAHIGCGISGREGRAAVMASDYAFAQFKYVARLVLLHGRAAYKRNTEVVWYAFYKNWIYNMVLMYFGFVTGFSSQPLFTTGLIAVFNVFFTAAPTVAFAVLEQDLSMSTILSTPQLYCETMSATRRQFLLEQLWWLVLASFHSLCIFFLPVYSMTTPGKDGLFEDWAMVGATVYTGIVVTVNLKLALRTRYWTWVNHVCIWLSIAIWWPYVIGYSAVFQVKAMSSVADMAGVALGMMSGPRFWLTAVVLAPCMSLLPDITHTAFQRYFAPKLFQLYQEEEHQREVDAEVFRKLGLSAAPLGPPPSSVASAGGGVVESCSEQA</sequence>
<feature type="binding site" evidence="14">
    <location>
        <position position="654"/>
    </location>
    <ligand>
        <name>ATP</name>
        <dbReference type="ChEBI" id="CHEBI:30616"/>
    </ligand>
</feature>
<evidence type="ECO:0000256" key="8">
    <source>
        <dbReference type="ARBA" id="ARBA00022842"/>
    </source>
</evidence>
<feature type="transmembrane region" description="Helical" evidence="16">
    <location>
        <begin position="1172"/>
        <end position="1194"/>
    </location>
</feature>
<keyword evidence="7 14" id="KW-0067">ATP-binding</keyword>
<feature type="active site" description="4-aspartylphosphate intermediate" evidence="13">
    <location>
        <position position="485"/>
    </location>
</feature>
<dbReference type="PANTHER" id="PTHR24092">
    <property type="entry name" value="PROBABLE PHOSPHOLIPID-TRANSPORTING ATPASE"/>
    <property type="match status" value="1"/>
</dbReference>
<feature type="binding site" evidence="14">
    <location>
        <position position="790"/>
    </location>
    <ligand>
        <name>ATP</name>
        <dbReference type="ChEBI" id="CHEBI:30616"/>
    </ligand>
</feature>
<dbReference type="GO" id="GO:0016887">
    <property type="term" value="F:ATP hydrolysis activity"/>
    <property type="evidence" value="ECO:0007669"/>
    <property type="project" value="InterPro"/>
</dbReference>
<evidence type="ECO:0000313" key="22">
    <source>
        <dbReference type="Proteomes" id="UP001054857"/>
    </source>
</evidence>
<evidence type="ECO:0000256" key="11">
    <source>
        <dbReference type="ARBA" id="ARBA00023136"/>
    </source>
</evidence>
<evidence type="ECO:0000256" key="14">
    <source>
        <dbReference type="PIRSR" id="PIRSR606539-2"/>
    </source>
</evidence>
<dbReference type="InterPro" id="IPR018303">
    <property type="entry name" value="ATPase_P-typ_P_site"/>
</dbReference>
<keyword evidence="10 16" id="KW-1133">Transmembrane helix</keyword>
<keyword evidence="22" id="KW-1185">Reference proteome</keyword>
<feature type="binding site" evidence="14">
    <location>
        <position position="485"/>
    </location>
    <ligand>
        <name>ATP</name>
        <dbReference type="ChEBI" id="CHEBI:30616"/>
    </ligand>
</feature>
<feature type="binding site" evidence="14">
    <location>
        <position position="901"/>
    </location>
    <ligand>
        <name>ATP</name>
        <dbReference type="ChEBI" id="CHEBI:30616"/>
    </ligand>
</feature>
<gene>
    <name evidence="21" type="ORF">Agub_g12440</name>
</gene>
<feature type="transmembrane region" description="Helical" evidence="16">
    <location>
        <begin position="1010"/>
        <end position="1031"/>
    </location>
</feature>
<dbReference type="InterPro" id="IPR023214">
    <property type="entry name" value="HAD_sf"/>
</dbReference>
<dbReference type="InterPro" id="IPR059000">
    <property type="entry name" value="ATPase_P-type_domA"/>
</dbReference>
<feature type="binding site" evidence="14">
    <location>
        <position position="487"/>
    </location>
    <ligand>
        <name>ATP</name>
        <dbReference type="ChEBI" id="CHEBI:30616"/>
    </ligand>
</feature>
<feature type="binding site" evidence="14">
    <location>
        <position position="791"/>
    </location>
    <ligand>
        <name>ATP</name>
        <dbReference type="ChEBI" id="CHEBI:30616"/>
    </ligand>
</feature>
<evidence type="ECO:0000256" key="16">
    <source>
        <dbReference type="RuleBase" id="RU362033"/>
    </source>
</evidence>
<feature type="transmembrane region" description="Helical" evidence="16">
    <location>
        <begin position="1063"/>
        <end position="1084"/>
    </location>
</feature>
<dbReference type="EC" id="7.6.2.1" evidence="16"/>
<feature type="domain" description="P-type ATPase C-terminal" evidence="20">
    <location>
        <begin position="947"/>
        <end position="1201"/>
    </location>
</feature>
<dbReference type="Gene3D" id="2.70.150.10">
    <property type="entry name" value="Calcium-transporting ATPase, cytoplasmic transduction domain A"/>
    <property type="match status" value="1"/>
</dbReference>
<dbReference type="AlphaFoldDB" id="A0AAD3HQN2"/>
<evidence type="ECO:0000259" key="20">
    <source>
        <dbReference type="Pfam" id="PF16212"/>
    </source>
</evidence>
<dbReference type="PANTHER" id="PTHR24092:SF218">
    <property type="entry name" value="PHOSPHOLIPID-TRANSPORTING ATPASE"/>
    <property type="match status" value="1"/>
</dbReference>
<evidence type="ECO:0000256" key="13">
    <source>
        <dbReference type="PIRSR" id="PIRSR606539-1"/>
    </source>
</evidence>
<dbReference type="Pfam" id="PF13246">
    <property type="entry name" value="Cation_ATPase"/>
    <property type="match status" value="1"/>
</dbReference>
<feature type="transmembrane region" description="Helical" evidence="16">
    <location>
        <begin position="415"/>
        <end position="438"/>
    </location>
</feature>
<evidence type="ECO:0000256" key="4">
    <source>
        <dbReference type="ARBA" id="ARBA00022692"/>
    </source>
</evidence>
<feature type="binding site" evidence="14">
    <location>
        <position position="710"/>
    </location>
    <ligand>
        <name>ATP</name>
        <dbReference type="ChEBI" id="CHEBI:30616"/>
    </ligand>
</feature>
<feature type="binding site" evidence="14">
    <location>
        <position position="895"/>
    </location>
    <ligand>
        <name>ATP</name>
        <dbReference type="ChEBI" id="CHEBI:30616"/>
    </ligand>
</feature>
<dbReference type="GO" id="GO:0005886">
    <property type="term" value="C:plasma membrane"/>
    <property type="evidence" value="ECO:0007669"/>
    <property type="project" value="TreeGrafter"/>
</dbReference>
<feature type="binding site" evidence="14">
    <location>
        <position position="677"/>
    </location>
    <ligand>
        <name>ATP</name>
        <dbReference type="ChEBI" id="CHEBI:30616"/>
    </ligand>
</feature>
<evidence type="ECO:0000256" key="12">
    <source>
        <dbReference type="ARBA" id="ARBA00034036"/>
    </source>
</evidence>
<evidence type="ECO:0000256" key="6">
    <source>
        <dbReference type="ARBA" id="ARBA00022741"/>
    </source>
</evidence>
<dbReference type="InterPro" id="IPR006539">
    <property type="entry name" value="P-type_ATPase_IV"/>
</dbReference>
<feature type="binding site" evidence="14">
    <location>
        <position position="611"/>
    </location>
    <ligand>
        <name>ATP</name>
        <dbReference type="ChEBI" id="CHEBI:30616"/>
    </ligand>
</feature>
<feature type="binding site" evidence="14">
    <location>
        <position position="792"/>
    </location>
    <ligand>
        <name>ATP</name>
        <dbReference type="ChEBI" id="CHEBI:30616"/>
    </ligand>
</feature>
<name>A0AAD3HQN2_9CHLO</name>
<keyword evidence="6 14" id="KW-0547">Nucleotide-binding</keyword>
<feature type="binding site" evidence="15">
    <location>
        <position position="925"/>
    </location>
    <ligand>
        <name>Mg(2+)</name>
        <dbReference type="ChEBI" id="CHEBI:18420"/>
    </ligand>
</feature>
<feature type="transmembrane region" description="Helical" evidence="16">
    <location>
        <begin position="363"/>
        <end position="383"/>
    </location>
</feature>
<keyword evidence="5 15" id="KW-0479">Metal-binding</keyword>
<dbReference type="NCBIfam" id="TIGR01652">
    <property type="entry name" value="ATPase-Plipid"/>
    <property type="match status" value="1"/>
</dbReference>
<proteinExistence type="inferred from homology"/>
<comment type="subcellular location">
    <subcellularLocation>
        <location evidence="2">Endomembrane system</location>
    </subcellularLocation>
    <subcellularLocation>
        <location evidence="1 16">Membrane</location>
        <topology evidence="1 16">Multi-pass membrane protein</topology>
    </subcellularLocation>
</comment>
<dbReference type="SFLD" id="SFLDF00027">
    <property type="entry name" value="p-type_atpase"/>
    <property type="match status" value="1"/>
</dbReference>
<evidence type="ECO:0000256" key="5">
    <source>
        <dbReference type="ARBA" id="ARBA00022723"/>
    </source>
</evidence>
<evidence type="ECO:0000256" key="17">
    <source>
        <dbReference type="SAM" id="MobiDB-lite"/>
    </source>
</evidence>
<comment type="caution">
    <text evidence="21">The sequence shown here is derived from an EMBL/GenBank/DDBJ whole genome shotgun (WGS) entry which is preliminary data.</text>
</comment>
<dbReference type="SFLD" id="SFLDG00002">
    <property type="entry name" value="C1.7:_P-type_atpase_like"/>
    <property type="match status" value="1"/>
</dbReference>
<dbReference type="Gene3D" id="3.40.50.1000">
    <property type="entry name" value="HAD superfamily/HAD-like"/>
    <property type="match status" value="1"/>
</dbReference>
<dbReference type="SUPFAM" id="SSF81653">
    <property type="entry name" value="Calcium ATPase, transduction domain A"/>
    <property type="match status" value="1"/>
</dbReference>
<keyword evidence="9 16" id="KW-1278">Translocase</keyword>
<feature type="transmembrane region" description="Helical" evidence="16">
    <location>
        <begin position="978"/>
        <end position="998"/>
    </location>
</feature>
<feature type="transmembrane region" description="Helical" evidence="16">
    <location>
        <begin position="1129"/>
        <end position="1152"/>
    </location>
</feature>
<dbReference type="InterPro" id="IPR008250">
    <property type="entry name" value="ATPase_P-typ_transduc_dom_A_sf"/>
</dbReference>
<comment type="similarity">
    <text evidence="3 16">Belongs to the cation transport ATPase (P-type) (TC 3.A.3) family. Type IV subfamily.</text>
</comment>